<name>A0A2S1YL25_9FLAO</name>
<dbReference type="SUPFAM" id="SSF53098">
    <property type="entry name" value="Ribonuclease H-like"/>
    <property type="match status" value="1"/>
</dbReference>
<dbReference type="KEGG" id="fcr:HYN56_11235"/>
<dbReference type="Pfam" id="PF00665">
    <property type="entry name" value="rve"/>
    <property type="match status" value="1"/>
</dbReference>
<dbReference type="Pfam" id="PF13333">
    <property type="entry name" value="rve_2"/>
    <property type="match status" value="1"/>
</dbReference>
<dbReference type="GO" id="GO:0004803">
    <property type="term" value="F:transposase activity"/>
    <property type="evidence" value="ECO:0007669"/>
    <property type="project" value="InterPro"/>
</dbReference>
<dbReference type="Pfam" id="PF01527">
    <property type="entry name" value="HTH_Tnp_1"/>
    <property type="match status" value="1"/>
</dbReference>
<reference evidence="2 3" key="1">
    <citation type="submission" date="2018-05" db="EMBL/GenBank/DDBJ databases">
        <title>Genome sequencing of Flavobacterium sp. HYN0056.</title>
        <authorList>
            <person name="Yi H."/>
            <person name="Baek C."/>
        </authorList>
    </citation>
    <scope>NUCLEOTIDE SEQUENCE [LARGE SCALE GENOMIC DNA]</scope>
    <source>
        <strain evidence="2 3">HYN0056</strain>
    </source>
</reference>
<dbReference type="PANTHER" id="PTHR46889">
    <property type="entry name" value="TRANSPOSASE INSF FOR INSERTION SEQUENCE IS3B-RELATED"/>
    <property type="match status" value="1"/>
</dbReference>
<keyword evidence="3" id="KW-1185">Reference proteome</keyword>
<dbReference type="GO" id="GO:0003677">
    <property type="term" value="F:DNA binding"/>
    <property type="evidence" value="ECO:0007669"/>
    <property type="project" value="InterPro"/>
</dbReference>
<protein>
    <submittedName>
        <fullName evidence="2">IS3 family transposase</fullName>
    </submittedName>
</protein>
<dbReference type="InterPro" id="IPR012337">
    <property type="entry name" value="RNaseH-like_sf"/>
</dbReference>
<dbReference type="InterPro" id="IPR048020">
    <property type="entry name" value="Transpos_IS3"/>
</dbReference>
<dbReference type="RefSeq" id="WP_109192249.1">
    <property type="nucleotide sequence ID" value="NZ_CP029255.1"/>
</dbReference>
<dbReference type="InterPro" id="IPR036397">
    <property type="entry name" value="RNaseH_sf"/>
</dbReference>
<dbReference type="AlphaFoldDB" id="A0A2S1YL25"/>
<dbReference type="InterPro" id="IPR009057">
    <property type="entry name" value="Homeodomain-like_sf"/>
</dbReference>
<dbReference type="PANTHER" id="PTHR46889:SF4">
    <property type="entry name" value="TRANSPOSASE INSO FOR INSERTION SEQUENCE ELEMENT IS911B-RELATED"/>
    <property type="match status" value="1"/>
</dbReference>
<dbReference type="InterPro" id="IPR025948">
    <property type="entry name" value="HTH-like_dom"/>
</dbReference>
<dbReference type="GO" id="GO:0015074">
    <property type="term" value="P:DNA integration"/>
    <property type="evidence" value="ECO:0007669"/>
    <property type="project" value="InterPro"/>
</dbReference>
<dbReference type="NCBIfam" id="NF033516">
    <property type="entry name" value="transpos_IS3"/>
    <property type="match status" value="1"/>
</dbReference>
<organism evidence="2 3">
    <name type="scientific">Flavobacterium crocinum</name>
    <dbReference type="NCBI Taxonomy" id="2183896"/>
    <lineage>
        <taxon>Bacteria</taxon>
        <taxon>Pseudomonadati</taxon>
        <taxon>Bacteroidota</taxon>
        <taxon>Flavobacteriia</taxon>
        <taxon>Flavobacteriales</taxon>
        <taxon>Flavobacteriaceae</taxon>
        <taxon>Flavobacterium</taxon>
    </lineage>
</organism>
<dbReference type="OrthoDB" id="9815231at2"/>
<gene>
    <name evidence="2" type="ORF">HYN56_11235</name>
</gene>
<dbReference type="InterPro" id="IPR050900">
    <property type="entry name" value="Transposase_IS3/IS150/IS904"/>
</dbReference>
<dbReference type="Pfam" id="PF13276">
    <property type="entry name" value="HTH_21"/>
    <property type="match status" value="1"/>
</dbReference>
<proteinExistence type="predicted"/>
<evidence type="ECO:0000259" key="1">
    <source>
        <dbReference type="PROSITE" id="PS50994"/>
    </source>
</evidence>
<evidence type="ECO:0000313" key="2">
    <source>
        <dbReference type="EMBL" id="AWK04765.1"/>
    </source>
</evidence>
<feature type="domain" description="Integrase catalytic" evidence="1">
    <location>
        <begin position="218"/>
        <end position="384"/>
    </location>
</feature>
<dbReference type="EMBL" id="CP029255">
    <property type="protein sequence ID" value="AWK04765.1"/>
    <property type="molecule type" value="Genomic_DNA"/>
</dbReference>
<dbReference type="Gene3D" id="3.30.420.10">
    <property type="entry name" value="Ribonuclease H-like superfamily/Ribonuclease H"/>
    <property type="match status" value="1"/>
</dbReference>
<evidence type="ECO:0000313" key="3">
    <source>
        <dbReference type="Proteomes" id="UP000245250"/>
    </source>
</evidence>
<dbReference type="PROSITE" id="PS50994">
    <property type="entry name" value="INTEGRASE"/>
    <property type="match status" value="1"/>
</dbReference>
<dbReference type="GO" id="GO:0006313">
    <property type="term" value="P:DNA transposition"/>
    <property type="evidence" value="ECO:0007669"/>
    <property type="project" value="InterPro"/>
</dbReference>
<sequence>MKSSRKKYSAEFKIWAAKTCIGHKSVRLAAAKLRISRNSLQHWKNLFREGKLTLSERSVPNPALKETARLQKELKNITLERDILKEGAGILHRDKCSVYRFIRENTGRFPIGKMCGVFQATPSCYYKWLRRLSTGRAAHKAFVTSEITRIYHWSQCRYGSPRIAKELSSIGIKVSRAFVAKIMMENHLRSILKTKFRKTTDSSHKYLTARNILEQEFSTSRSNEVWVSDITYIQTNEGWLYLTVVIDLFDRKVIGWSLSETLKAKETSIRAFKNAIVNRPLESGQKLLFHSDKGTQYACLWFASMLEGTGQITRSMSGWGNCYDNAVAESFFKTLKTELVYHNTYATKEKAKESLSGYIENFYNKHRRHSALGNLTIEEFHNQHLTVKNILPPFS</sequence>
<accession>A0A2S1YL25</accession>
<dbReference type="InterPro" id="IPR002514">
    <property type="entry name" value="Transposase_8"/>
</dbReference>
<dbReference type="InterPro" id="IPR001584">
    <property type="entry name" value="Integrase_cat-core"/>
</dbReference>
<dbReference type="SUPFAM" id="SSF46689">
    <property type="entry name" value="Homeodomain-like"/>
    <property type="match status" value="1"/>
</dbReference>
<dbReference type="Proteomes" id="UP000245250">
    <property type="component" value="Chromosome"/>
</dbReference>